<dbReference type="PANTHER" id="PTHR33993">
    <property type="entry name" value="GLYOXALASE-RELATED"/>
    <property type="match status" value="1"/>
</dbReference>
<gene>
    <name evidence="2" type="ORF">G6N73_12130</name>
</gene>
<accession>A0A6G4WCQ5</accession>
<dbReference type="PANTHER" id="PTHR33993:SF2">
    <property type="entry name" value="VOC DOMAIN-CONTAINING PROTEIN"/>
    <property type="match status" value="1"/>
</dbReference>
<dbReference type="InterPro" id="IPR004360">
    <property type="entry name" value="Glyas_Fos-R_dOase_dom"/>
</dbReference>
<dbReference type="InterPro" id="IPR052164">
    <property type="entry name" value="Anthracycline_SecMetBiosynth"/>
</dbReference>
<organism evidence="2 3">
    <name type="scientific">Allomesorhizobium camelthorni</name>
    <dbReference type="NCBI Taxonomy" id="475069"/>
    <lineage>
        <taxon>Bacteria</taxon>
        <taxon>Pseudomonadati</taxon>
        <taxon>Pseudomonadota</taxon>
        <taxon>Alphaproteobacteria</taxon>
        <taxon>Hyphomicrobiales</taxon>
        <taxon>Phyllobacteriaceae</taxon>
        <taxon>Allomesorhizobium</taxon>
    </lineage>
</organism>
<dbReference type="InterPro" id="IPR029068">
    <property type="entry name" value="Glyas_Bleomycin-R_OHBP_Dase"/>
</dbReference>
<dbReference type="AlphaFoldDB" id="A0A6G4WCQ5"/>
<keyword evidence="3" id="KW-1185">Reference proteome</keyword>
<dbReference type="Pfam" id="PF00903">
    <property type="entry name" value="Glyoxalase"/>
    <property type="match status" value="1"/>
</dbReference>
<protein>
    <submittedName>
        <fullName evidence="2">VOC family protein</fullName>
    </submittedName>
</protein>
<evidence type="ECO:0000313" key="2">
    <source>
        <dbReference type="EMBL" id="NGO51920.1"/>
    </source>
</evidence>
<dbReference type="RefSeq" id="WP_165027839.1">
    <property type="nucleotide sequence ID" value="NZ_JAAKZF010000012.1"/>
</dbReference>
<dbReference type="Gene3D" id="3.10.180.10">
    <property type="entry name" value="2,3-Dihydroxybiphenyl 1,2-Dioxygenase, domain 1"/>
    <property type="match status" value="1"/>
</dbReference>
<dbReference type="CDD" id="cd07247">
    <property type="entry name" value="SgaA_N_like"/>
    <property type="match status" value="1"/>
</dbReference>
<reference evidence="2 3" key="1">
    <citation type="submission" date="2020-02" db="EMBL/GenBank/DDBJ databases">
        <title>Genome sequence of strain CCNWXJ40-4.</title>
        <authorList>
            <person name="Gao J."/>
            <person name="Sun J."/>
        </authorList>
    </citation>
    <scope>NUCLEOTIDE SEQUENCE [LARGE SCALE GENOMIC DNA]</scope>
    <source>
        <strain evidence="2 3">CCNWXJ 40-4</strain>
    </source>
</reference>
<proteinExistence type="predicted"/>
<dbReference type="SUPFAM" id="SSF54593">
    <property type="entry name" value="Glyoxalase/Bleomycin resistance protein/Dihydroxybiphenyl dioxygenase"/>
    <property type="match status" value="1"/>
</dbReference>
<evidence type="ECO:0000259" key="1">
    <source>
        <dbReference type="PROSITE" id="PS51819"/>
    </source>
</evidence>
<dbReference type="EMBL" id="JAAKZF010000012">
    <property type="protein sequence ID" value="NGO51920.1"/>
    <property type="molecule type" value="Genomic_DNA"/>
</dbReference>
<sequence length="124" mass="13118">MNAHVPAHAAVWFEVPVTDMERARAFYGAVLQNELSLNEDGPNPMAMFAAKDRNSVAGHVYPGKPAAAGTGPTIHLSVAAPIEAAMERVTRNGGQVVSPVIEIPAGRFAYCLDPDGNSFGLFVQ</sequence>
<dbReference type="PROSITE" id="PS51819">
    <property type="entry name" value="VOC"/>
    <property type="match status" value="1"/>
</dbReference>
<evidence type="ECO:0000313" key="3">
    <source>
        <dbReference type="Proteomes" id="UP001642900"/>
    </source>
</evidence>
<dbReference type="InterPro" id="IPR037523">
    <property type="entry name" value="VOC_core"/>
</dbReference>
<name>A0A6G4WCQ5_9HYPH</name>
<dbReference type="Proteomes" id="UP001642900">
    <property type="component" value="Unassembled WGS sequence"/>
</dbReference>
<feature type="domain" description="VOC" evidence="1">
    <location>
        <begin position="9"/>
        <end position="124"/>
    </location>
</feature>
<comment type="caution">
    <text evidence="2">The sequence shown here is derived from an EMBL/GenBank/DDBJ whole genome shotgun (WGS) entry which is preliminary data.</text>
</comment>